<keyword evidence="2" id="KW-1185">Reference proteome</keyword>
<sequence>MKYSMQELKVSFFTALTMVNIYGFTHTSRTGDYMGQNGVRIEHPNALKFNYQAGESPETEIKNTMTSK</sequence>
<comment type="caution">
    <text evidence="1">The sequence shown here is derived from an EMBL/GenBank/DDBJ whole genome shotgun (WGS) entry which is preliminary data.</text>
</comment>
<dbReference type="AlphaFoldDB" id="A0AAN9RJB9"/>
<gene>
    <name evidence="1" type="ORF">VNO80_07130</name>
</gene>
<evidence type="ECO:0000313" key="1">
    <source>
        <dbReference type="EMBL" id="KAK7373714.1"/>
    </source>
</evidence>
<protein>
    <submittedName>
        <fullName evidence="1">Uncharacterized protein</fullName>
    </submittedName>
</protein>
<proteinExistence type="predicted"/>
<accession>A0AAN9RJB9</accession>
<name>A0AAN9RJB9_PHACN</name>
<evidence type="ECO:0000313" key="2">
    <source>
        <dbReference type="Proteomes" id="UP001374584"/>
    </source>
</evidence>
<dbReference type="Proteomes" id="UP001374584">
    <property type="component" value="Unassembled WGS sequence"/>
</dbReference>
<organism evidence="1 2">
    <name type="scientific">Phaseolus coccineus</name>
    <name type="common">Scarlet runner bean</name>
    <name type="synonym">Phaseolus multiflorus</name>
    <dbReference type="NCBI Taxonomy" id="3886"/>
    <lineage>
        <taxon>Eukaryota</taxon>
        <taxon>Viridiplantae</taxon>
        <taxon>Streptophyta</taxon>
        <taxon>Embryophyta</taxon>
        <taxon>Tracheophyta</taxon>
        <taxon>Spermatophyta</taxon>
        <taxon>Magnoliopsida</taxon>
        <taxon>eudicotyledons</taxon>
        <taxon>Gunneridae</taxon>
        <taxon>Pentapetalae</taxon>
        <taxon>rosids</taxon>
        <taxon>fabids</taxon>
        <taxon>Fabales</taxon>
        <taxon>Fabaceae</taxon>
        <taxon>Papilionoideae</taxon>
        <taxon>50 kb inversion clade</taxon>
        <taxon>NPAAA clade</taxon>
        <taxon>indigoferoid/millettioid clade</taxon>
        <taxon>Phaseoleae</taxon>
        <taxon>Phaseolus</taxon>
    </lineage>
</organism>
<reference evidence="1 2" key="1">
    <citation type="submission" date="2024-01" db="EMBL/GenBank/DDBJ databases">
        <title>The genomes of 5 underutilized Papilionoideae crops provide insights into root nodulation and disease resistanc.</title>
        <authorList>
            <person name="Jiang F."/>
        </authorList>
    </citation>
    <scope>NUCLEOTIDE SEQUENCE [LARGE SCALE GENOMIC DNA]</scope>
    <source>
        <strain evidence="1">JINMINGXINNONG_FW02</strain>
        <tissue evidence="1">Leaves</tissue>
    </source>
</reference>
<dbReference type="EMBL" id="JAYMYR010000003">
    <property type="protein sequence ID" value="KAK7373714.1"/>
    <property type="molecule type" value="Genomic_DNA"/>
</dbReference>